<accession>A0A8J8G8Z0</accession>
<dbReference type="PANTHER" id="PTHR43601:SF3">
    <property type="entry name" value="THIOREDOXIN, MITOCHONDRIAL"/>
    <property type="match status" value="1"/>
</dbReference>
<evidence type="ECO:0000313" key="3">
    <source>
        <dbReference type="EMBL" id="NRS93111.1"/>
    </source>
</evidence>
<dbReference type="AlphaFoldDB" id="A0A8J8G8Z0"/>
<sequence>MKNIFLALSLLFSISFFAQEGLKFENSSFTELLAKAKKEKKLIFVDAMASWCGPCKMMDRDIFPLKSVGDFYNANFINAKLDMEKGEGLEFARKYAVRSYPSYFFIDGDGQVITKNMGYQSESNFLQIGQEAQANIGIGETLKAKFEKGEKNLEFLAKMIQTYANTDYELAKRASERYFKNKINKEYTKDEVGFLLYFIKDEKDVNYKNFVSDKSEILKIVPEKDYTDFGNQILMSKITSEAIDEKSKLIKDDQFLAQATPIIGREAALETLNQLKLNYYELSDNFPLYEKAALKQYENPDGFPPTEVLKAAWIFSEKATDPQSIKMATMWTEKILMQSETSESTYILANLYLKAGKKQEAKIYAKHSIQLAKSSQKDSSLAEKLLQSIQ</sequence>
<feature type="signal peptide" evidence="1">
    <location>
        <begin position="1"/>
        <end position="18"/>
    </location>
</feature>
<dbReference type="SUPFAM" id="SSF52833">
    <property type="entry name" value="Thioredoxin-like"/>
    <property type="match status" value="1"/>
</dbReference>
<dbReference type="InterPro" id="IPR036249">
    <property type="entry name" value="Thioredoxin-like_sf"/>
</dbReference>
<comment type="caution">
    <text evidence="3">The sequence shown here is derived from an EMBL/GenBank/DDBJ whole genome shotgun (WGS) entry which is preliminary data.</text>
</comment>
<dbReference type="InterPro" id="IPR013766">
    <property type="entry name" value="Thioredoxin_domain"/>
</dbReference>
<evidence type="ECO:0000256" key="1">
    <source>
        <dbReference type="SAM" id="SignalP"/>
    </source>
</evidence>
<organism evidence="3 4">
    <name type="scientific">Frigoriflavimonas asaccharolytica</name>
    <dbReference type="NCBI Taxonomy" id="2735899"/>
    <lineage>
        <taxon>Bacteria</taxon>
        <taxon>Pseudomonadati</taxon>
        <taxon>Bacteroidota</taxon>
        <taxon>Flavobacteriia</taxon>
        <taxon>Flavobacteriales</taxon>
        <taxon>Weeksellaceae</taxon>
        <taxon>Frigoriflavimonas</taxon>
    </lineage>
</organism>
<dbReference type="EMBL" id="JABSNO010000016">
    <property type="protein sequence ID" value="NRS93111.1"/>
    <property type="molecule type" value="Genomic_DNA"/>
</dbReference>
<protein>
    <submittedName>
        <fullName evidence="3">Thioredoxin-related protein</fullName>
    </submittedName>
</protein>
<gene>
    <name evidence="3" type="ORF">HNQ03_002197</name>
</gene>
<dbReference type="Gene3D" id="3.40.30.10">
    <property type="entry name" value="Glutaredoxin"/>
    <property type="match status" value="1"/>
</dbReference>
<dbReference type="Proteomes" id="UP000610746">
    <property type="component" value="Unassembled WGS sequence"/>
</dbReference>
<feature type="chain" id="PRO_5035179021" evidence="1">
    <location>
        <begin position="19"/>
        <end position="390"/>
    </location>
</feature>
<dbReference type="PROSITE" id="PS51352">
    <property type="entry name" value="THIOREDOXIN_2"/>
    <property type="match status" value="1"/>
</dbReference>
<dbReference type="PANTHER" id="PTHR43601">
    <property type="entry name" value="THIOREDOXIN, MITOCHONDRIAL"/>
    <property type="match status" value="1"/>
</dbReference>
<reference evidence="3" key="1">
    <citation type="submission" date="2020-05" db="EMBL/GenBank/DDBJ databases">
        <title>Genomic Encyclopedia of Type Strains, Phase IV (KMG-V): Genome sequencing to study the core and pangenomes of soil and plant-associated prokaryotes.</title>
        <authorList>
            <person name="Whitman W."/>
        </authorList>
    </citation>
    <scope>NUCLEOTIDE SEQUENCE</scope>
    <source>
        <strain evidence="3">16F</strain>
    </source>
</reference>
<dbReference type="GO" id="GO:0045454">
    <property type="term" value="P:cell redox homeostasis"/>
    <property type="evidence" value="ECO:0007669"/>
    <property type="project" value="TreeGrafter"/>
</dbReference>
<dbReference type="Pfam" id="PF13098">
    <property type="entry name" value="Thioredoxin_2"/>
    <property type="match status" value="1"/>
</dbReference>
<dbReference type="CDD" id="cd02947">
    <property type="entry name" value="TRX_family"/>
    <property type="match status" value="1"/>
</dbReference>
<feature type="domain" description="Thioredoxin" evidence="2">
    <location>
        <begin position="5"/>
        <end position="134"/>
    </location>
</feature>
<keyword evidence="4" id="KW-1185">Reference proteome</keyword>
<dbReference type="InterPro" id="IPR012336">
    <property type="entry name" value="Thioredoxin-like_fold"/>
</dbReference>
<evidence type="ECO:0000313" key="4">
    <source>
        <dbReference type="Proteomes" id="UP000610746"/>
    </source>
</evidence>
<name>A0A8J8G8Z0_9FLAO</name>
<evidence type="ECO:0000259" key="2">
    <source>
        <dbReference type="PROSITE" id="PS51352"/>
    </source>
</evidence>
<dbReference type="RefSeq" id="WP_173779688.1">
    <property type="nucleotide sequence ID" value="NZ_JABSNO010000016.1"/>
</dbReference>
<keyword evidence="1" id="KW-0732">Signal</keyword>
<proteinExistence type="predicted"/>